<dbReference type="GO" id="GO:0016791">
    <property type="term" value="F:phosphatase activity"/>
    <property type="evidence" value="ECO:0007669"/>
    <property type="project" value="TreeGrafter"/>
</dbReference>
<dbReference type="Gene3D" id="3.30.1240.10">
    <property type="match status" value="1"/>
</dbReference>
<name>A0A8J6PG13_9FIRM</name>
<dbReference type="SUPFAM" id="SSF56784">
    <property type="entry name" value="HAD-like"/>
    <property type="match status" value="1"/>
</dbReference>
<evidence type="ECO:0000313" key="2">
    <source>
        <dbReference type="Proteomes" id="UP000632659"/>
    </source>
</evidence>
<dbReference type="RefSeq" id="WP_187536778.1">
    <property type="nucleotide sequence ID" value="NZ_JACRTL010000008.1"/>
</dbReference>
<dbReference type="Pfam" id="PF08282">
    <property type="entry name" value="Hydrolase_3"/>
    <property type="match status" value="1"/>
</dbReference>
<dbReference type="AlphaFoldDB" id="A0A8J6PG13"/>
<reference evidence="1" key="1">
    <citation type="submission" date="2020-08" db="EMBL/GenBank/DDBJ databases">
        <title>Genome public.</title>
        <authorList>
            <person name="Liu C."/>
            <person name="Sun Q."/>
        </authorList>
    </citation>
    <scope>NUCLEOTIDE SEQUENCE</scope>
    <source>
        <strain evidence="1">NSJ-15</strain>
    </source>
</reference>
<protein>
    <submittedName>
        <fullName evidence="1">HAD family hydrolase</fullName>
    </submittedName>
</protein>
<dbReference type="EMBL" id="JACRTL010000008">
    <property type="protein sequence ID" value="MBC8611821.1"/>
    <property type="molecule type" value="Genomic_DNA"/>
</dbReference>
<comment type="caution">
    <text evidence="1">The sequence shown here is derived from an EMBL/GenBank/DDBJ whole genome shotgun (WGS) entry which is preliminary data.</text>
</comment>
<dbReference type="Proteomes" id="UP000632659">
    <property type="component" value="Unassembled WGS sequence"/>
</dbReference>
<evidence type="ECO:0000313" key="1">
    <source>
        <dbReference type="EMBL" id="MBC8611821.1"/>
    </source>
</evidence>
<keyword evidence="2" id="KW-1185">Reference proteome</keyword>
<dbReference type="PANTHER" id="PTHR10000">
    <property type="entry name" value="PHOSPHOSERINE PHOSPHATASE"/>
    <property type="match status" value="1"/>
</dbReference>
<gene>
    <name evidence="1" type="ORF">H8702_12040</name>
</gene>
<proteinExistence type="predicted"/>
<organism evidence="1 2">
    <name type="scientific">Massiliimalia timonensis</name>
    <dbReference type="NCBI Taxonomy" id="1987501"/>
    <lineage>
        <taxon>Bacteria</taxon>
        <taxon>Bacillati</taxon>
        <taxon>Bacillota</taxon>
        <taxon>Clostridia</taxon>
        <taxon>Eubacteriales</taxon>
        <taxon>Oscillospiraceae</taxon>
        <taxon>Massiliimalia</taxon>
    </lineage>
</organism>
<dbReference type="GO" id="GO:0005829">
    <property type="term" value="C:cytosol"/>
    <property type="evidence" value="ECO:0007669"/>
    <property type="project" value="TreeGrafter"/>
</dbReference>
<dbReference type="Gene3D" id="3.40.50.1000">
    <property type="entry name" value="HAD superfamily/HAD-like"/>
    <property type="match status" value="1"/>
</dbReference>
<dbReference type="GO" id="GO:0000287">
    <property type="term" value="F:magnesium ion binding"/>
    <property type="evidence" value="ECO:0007669"/>
    <property type="project" value="TreeGrafter"/>
</dbReference>
<sequence length="277" mass="30841">MAGSWLMISDLDGTFLNSSGKISSYSRRALARMIREGAKITFASARTCATIGPMLNGLVLPIPVIIMNGSACYDFQTQKFLRCKQIPYPVAAEILGLIRSLGLNCFTHCLGEGRLDIYYDALRHPTEESFYQERKDLALKRYHQESPPVGKETVYLSILATDGQILQAADLLKKLPCSQEINASHYSDVYHPGYSFLEIYHKDASKKNAVLAYREKYQLPVAVFGDNLNDLSMMEIADRSFAVGNAVDAVKQQADEIIGTNDEDAVAKTMEVLFYKA</sequence>
<dbReference type="PANTHER" id="PTHR10000:SF8">
    <property type="entry name" value="HAD SUPERFAMILY HYDROLASE-LIKE, TYPE 3"/>
    <property type="match status" value="1"/>
</dbReference>
<dbReference type="InterPro" id="IPR006379">
    <property type="entry name" value="HAD-SF_hydro_IIB"/>
</dbReference>
<dbReference type="InterPro" id="IPR023214">
    <property type="entry name" value="HAD_sf"/>
</dbReference>
<dbReference type="NCBIfam" id="TIGR01484">
    <property type="entry name" value="HAD-SF-IIB"/>
    <property type="match status" value="1"/>
</dbReference>
<keyword evidence="1" id="KW-0378">Hydrolase</keyword>
<dbReference type="InterPro" id="IPR036412">
    <property type="entry name" value="HAD-like_sf"/>
</dbReference>
<accession>A0A8J6PG13</accession>